<accession>B3T1K0</accession>
<reference evidence="1" key="1">
    <citation type="journal article" date="2008" name="ISME J.">
        <title>Genomic patterns of recombination, clonal divergence and environment in marine microbial populations.</title>
        <authorList>
            <person name="Konstantinidis K.T."/>
            <person name="Delong E.F."/>
        </authorList>
    </citation>
    <scope>NUCLEOTIDE SEQUENCE</scope>
</reference>
<gene>
    <name evidence="1" type="ORF">ALOHA_HF4000010I05ctg1g23</name>
</gene>
<proteinExistence type="predicted"/>
<protein>
    <submittedName>
        <fullName evidence="1">Uncharacterized protein</fullName>
    </submittedName>
</protein>
<dbReference type="AlphaFoldDB" id="B3T1K0"/>
<organism evidence="1">
    <name type="scientific">uncultured marine microorganism HF4000_010I05</name>
    <dbReference type="NCBI Taxonomy" id="455517"/>
    <lineage>
        <taxon>unclassified sequences</taxon>
        <taxon>environmental samples</taxon>
    </lineage>
</organism>
<sequence>MIVSPEVTAGITGFTLFCRGGSTWVAHFGVSPLGRCGLIKSTHMCLTWIINAIPRYASR</sequence>
<evidence type="ECO:0000313" key="1">
    <source>
        <dbReference type="EMBL" id="ABZ06459.1"/>
    </source>
</evidence>
<name>B3T1K0_9ZZZZ</name>
<dbReference type="EMBL" id="EU016576">
    <property type="protein sequence ID" value="ABZ06459.1"/>
    <property type="molecule type" value="Genomic_DNA"/>
</dbReference>